<gene>
    <name evidence="2" type="ORF">BDW42DRAFT_176511</name>
</gene>
<evidence type="ECO:0000313" key="3">
    <source>
        <dbReference type="Proteomes" id="UP000235023"/>
    </source>
</evidence>
<protein>
    <submittedName>
        <fullName evidence="2">Uncharacterized protein</fullName>
    </submittedName>
</protein>
<evidence type="ECO:0000256" key="1">
    <source>
        <dbReference type="SAM" id="Phobius"/>
    </source>
</evidence>
<keyword evidence="1" id="KW-0812">Transmembrane</keyword>
<keyword evidence="1" id="KW-1133">Transmembrane helix</keyword>
<dbReference type="AlphaFoldDB" id="A0A2J5HKD3"/>
<proteinExistence type="predicted"/>
<keyword evidence="1" id="KW-0472">Membrane</keyword>
<dbReference type="Proteomes" id="UP000235023">
    <property type="component" value="Unassembled WGS sequence"/>
</dbReference>
<evidence type="ECO:0000313" key="2">
    <source>
        <dbReference type="EMBL" id="PLN77593.1"/>
    </source>
</evidence>
<reference evidence="3" key="1">
    <citation type="submission" date="2017-12" db="EMBL/GenBank/DDBJ databases">
        <authorList>
            <consortium name="DOE Joint Genome Institute"/>
            <person name="Mondo S.J."/>
            <person name="Kjaerbolling I."/>
            <person name="Vesth T.C."/>
            <person name="Frisvad J.C."/>
            <person name="Nybo J.L."/>
            <person name="Theobald S."/>
            <person name="Kuo A."/>
            <person name="Bowyer P."/>
            <person name="Matsuda Y."/>
            <person name="Lyhne E.K."/>
            <person name="Kogle M.E."/>
            <person name="Clum A."/>
            <person name="Lipzen A."/>
            <person name="Salamov A."/>
            <person name="Ngan C.Y."/>
            <person name="Daum C."/>
            <person name="Chiniquy J."/>
            <person name="Barry K."/>
            <person name="LaButti K."/>
            <person name="Haridas S."/>
            <person name="Simmons B.A."/>
            <person name="Magnuson J.K."/>
            <person name="Mortensen U.H."/>
            <person name="Larsen T.O."/>
            <person name="Grigoriev I.V."/>
            <person name="Baker S.E."/>
            <person name="Andersen M.R."/>
            <person name="Nordberg H.P."/>
            <person name="Cantor M.N."/>
            <person name="Hua S.X."/>
        </authorList>
    </citation>
    <scope>NUCLEOTIDE SEQUENCE [LARGE SCALE GENOMIC DNA]</scope>
    <source>
        <strain evidence="3">IBT 19404</strain>
    </source>
</reference>
<accession>A0A2J5HKD3</accession>
<organism evidence="2 3">
    <name type="scientific">Aspergillus taichungensis</name>
    <dbReference type="NCBI Taxonomy" id="482145"/>
    <lineage>
        <taxon>Eukaryota</taxon>
        <taxon>Fungi</taxon>
        <taxon>Dikarya</taxon>
        <taxon>Ascomycota</taxon>
        <taxon>Pezizomycotina</taxon>
        <taxon>Eurotiomycetes</taxon>
        <taxon>Eurotiomycetidae</taxon>
        <taxon>Eurotiales</taxon>
        <taxon>Aspergillaceae</taxon>
        <taxon>Aspergillus</taxon>
        <taxon>Aspergillus subgen. Circumdati</taxon>
    </lineage>
</organism>
<sequence>MLLRFMNNGLRPPLPPPNFSFAFFFPIPISFHFIIALLDLLIFVAQKLISTALDFIQTCFRFSDKIQ</sequence>
<dbReference type="EMBL" id="KZ559592">
    <property type="protein sequence ID" value="PLN77593.1"/>
    <property type="molecule type" value="Genomic_DNA"/>
</dbReference>
<feature type="transmembrane region" description="Helical" evidence="1">
    <location>
        <begin position="20"/>
        <end position="45"/>
    </location>
</feature>
<keyword evidence="3" id="KW-1185">Reference proteome</keyword>
<name>A0A2J5HKD3_9EURO</name>